<proteinExistence type="predicted"/>
<dbReference type="InterPro" id="IPR003959">
    <property type="entry name" value="ATPase_AAA_core"/>
</dbReference>
<dbReference type="PANTHER" id="PTHR42771:SF2">
    <property type="entry name" value="IRON(3+)-HYDROXAMATE IMPORT ATP-BINDING PROTEIN FHUC"/>
    <property type="match status" value="1"/>
</dbReference>
<evidence type="ECO:0000256" key="5">
    <source>
        <dbReference type="ARBA" id="ARBA00023004"/>
    </source>
</evidence>
<dbReference type="GO" id="GO:0005886">
    <property type="term" value="C:plasma membrane"/>
    <property type="evidence" value="ECO:0007669"/>
    <property type="project" value="UniProtKB-SubCell"/>
</dbReference>
<dbReference type="Gene3D" id="3.40.50.300">
    <property type="entry name" value="P-loop containing nucleotide triphosphate hydrolases"/>
    <property type="match status" value="2"/>
</dbReference>
<dbReference type="InterPro" id="IPR027417">
    <property type="entry name" value="P-loop_NTPase"/>
</dbReference>
<dbReference type="GO" id="GO:0006826">
    <property type="term" value="P:iron ion transport"/>
    <property type="evidence" value="ECO:0007669"/>
    <property type="project" value="UniProtKB-KW"/>
</dbReference>
<dbReference type="AlphaFoldDB" id="A0A0H3ZHN2"/>
<dbReference type="InterPro" id="IPR038729">
    <property type="entry name" value="Rad50/SbcC_AAA"/>
</dbReference>
<organism evidence="9">
    <name type="scientific">Enterobacter cloacae</name>
    <dbReference type="NCBI Taxonomy" id="550"/>
    <lineage>
        <taxon>Bacteria</taxon>
        <taxon>Pseudomonadati</taxon>
        <taxon>Pseudomonadota</taxon>
        <taxon>Gammaproteobacteria</taxon>
        <taxon>Enterobacterales</taxon>
        <taxon>Enterobacteriaceae</taxon>
        <taxon>Enterobacter</taxon>
        <taxon>Enterobacter cloacae complex</taxon>
    </lineage>
</organism>
<evidence type="ECO:0000256" key="7">
    <source>
        <dbReference type="ARBA" id="ARBA00023136"/>
    </source>
</evidence>
<keyword evidence="3" id="KW-1003">Cell membrane</keyword>
<feature type="domain" description="AAA+ ATPase" evidence="8">
    <location>
        <begin position="42"/>
        <end position="212"/>
    </location>
</feature>
<keyword evidence="7" id="KW-0472">Membrane</keyword>
<evidence type="ECO:0000256" key="2">
    <source>
        <dbReference type="ARBA" id="ARBA00022448"/>
    </source>
</evidence>
<keyword evidence="6" id="KW-0406">Ion transport</keyword>
<evidence type="ECO:0000256" key="1">
    <source>
        <dbReference type="ARBA" id="ARBA00004202"/>
    </source>
</evidence>
<dbReference type="InterPro" id="IPR003593">
    <property type="entry name" value="AAA+_ATPase"/>
</dbReference>
<dbReference type="InterPro" id="IPR051535">
    <property type="entry name" value="Siderophore_ABC-ATPase"/>
</dbReference>
<evidence type="ECO:0000256" key="6">
    <source>
        <dbReference type="ARBA" id="ARBA00023065"/>
    </source>
</evidence>
<dbReference type="GO" id="GO:0005524">
    <property type="term" value="F:ATP binding"/>
    <property type="evidence" value="ECO:0007669"/>
    <property type="project" value="InterPro"/>
</dbReference>
<keyword evidence="4" id="KW-0410">Iron transport</keyword>
<dbReference type="SUPFAM" id="SSF52540">
    <property type="entry name" value="P-loop containing nucleoside triphosphate hydrolases"/>
    <property type="match status" value="1"/>
</dbReference>
<dbReference type="GO" id="GO:0006302">
    <property type="term" value="P:double-strand break repair"/>
    <property type="evidence" value="ECO:0007669"/>
    <property type="project" value="InterPro"/>
</dbReference>
<dbReference type="GeneID" id="93266337"/>
<evidence type="ECO:0000259" key="8">
    <source>
        <dbReference type="SMART" id="SM00382"/>
    </source>
</evidence>
<dbReference type="EMBL" id="KR057494">
    <property type="protein sequence ID" value="AKN35413.1"/>
    <property type="molecule type" value="Genomic_DNA"/>
</dbReference>
<evidence type="ECO:0000256" key="3">
    <source>
        <dbReference type="ARBA" id="ARBA00022475"/>
    </source>
</evidence>
<protein>
    <recommendedName>
        <fullName evidence="8">AAA+ ATPase domain-containing protein</fullName>
    </recommendedName>
</protein>
<dbReference type="SMART" id="SM00382">
    <property type="entry name" value="AAA"/>
    <property type="match status" value="1"/>
</dbReference>
<sequence>MHILEQYLRTVLLQEDRITDYEREQYPYNIPALKNFHCMDLHPRVTFLMGENGSGKSTLVEAIAIAAGYNAEGGSRNFNFHSNESHSSLHHAIRLVRGVRRPKDGFFFRAESFYNVATEIDSLGVQGAYGGRSLHEQSHGESFMSLLLNRFAPNGLYILDEPEAALSPTRQMAALAHIHRLAQSNSQFIIATHSPILMSYPDSKILHFSENGIESIKLENTDHYIVTRRFVNNPQAILNELLDYD</sequence>
<dbReference type="GO" id="GO:0016887">
    <property type="term" value="F:ATP hydrolysis activity"/>
    <property type="evidence" value="ECO:0007669"/>
    <property type="project" value="InterPro"/>
</dbReference>
<evidence type="ECO:0000313" key="9">
    <source>
        <dbReference type="EMBL" id="AKN35413.1"/>
    </source>
</evidence>
<accession>A0A0H3ZHN2</accession>
<name>A0A0H3ZHN2_ENTCL</name>
<dbReference type="Pfam" id="PF13304">
    <property type="entry name" value="AAA_21"/>
    <property type="match status" value="1"/>
</dbReference>
<dbReference type="RefSeq" id="WP_072061317.1">
    <property type="nucleotide sequence ID" value="NZ_CP085080.1"/>
</dbReference>
<dbReference type="PANTHER" id="PTHR42771">
    <property type="entry name" value="IRON(3+)-HYDROXAMATE IMPORT ATP-BINDING PROTEIN FHUC"/>
    <property type="match status" value="1"/>
</dbReference>
<reference evidence="9" key="1">
    <citation type="journal article" date="2017" name="Antimicrob. Agents Chemother.">
        <title>Enterobacter cloacae Complex Isolates Harboring blaNMC-A or blaIMI-Type Class A Carbapenemase Genes on Novel Chromosomal Integrative Elements and Plasmids.</title>
        <authorList>
            <person name="Boyd D.A."/>
            <person name="Mataseje L.F."/>
            <person name="Davidson R."/>
            <person name="Delport J.A."/>
            <person name="Fuller J."/>
            <person name="Hoang L."/>
            <person name="Lefebvre B."/>
            <person name="Levett P.N."/>
            <person name="Roscoe D.L."/>
            <person name="Willey B.M."/>
            <person name="Mulvey M.R."/>
        </authorList>
    </citation>
    <scope>NUCLEOTIDE SEQUENCE</scope>
    <source>
        <strain evidence="9">N11-1168</strain>
    </source>
</reference>
<dbReference type="Pfam" id="PF13476">
    <property type="entry name" value="AAA_23"/>
    <property type="match status" value="1"/>
</dbReference>
<comment type="subcellular location">
    <subcellularLocation>
        <location evidence="1">Cell membrane</location>
        <topology evidence="1">Peripheral membrane protein</topology>
    </subcellularLocation>
</comment>
<keyword evidence="5" id="KW-0408">Iron</keyword>
<keyword evidence="2" id="KW-0813">Transport</keyword>
<evidence type="ECO:0000256" key="4">
    <source>
        <dbReference type="ARBA" id="ARBA00022496"/>
    </source>
</evidence>